<name>A0A8K0CFK5_IGNLU</name>
<feature type="non-terminal residue" evidence="1">
    <location>
        <position position="565"/>
    </location>
</feature>
<organism evidence="1 2">
    <name type="scientific">Ignelater luminosus</name>
    <name type="common">Cucubano</name>
    <name type="synonym">Pyrophorus luminosus</name>
    <dbReference type="NCBI Taxonomy" id="2038154"/>
    <lineage>
        <taxon>Eukaryota</taxon>
        <taxon>Metazoa</taxon>
        <taxon>Ecdysozoa</taxon>
        <taxon>Arthropoda</taxon>
        <taxon>Hexapoda</taxon>
        <taxon>Insecta</taxon>
        <taxon>Pterygota</taxon>
        <taxon>Neoptera</taxon>
        <taxon>Endopterygota</taxon>
        <taxon>Coleoptera</taxon>
        <taxon>Polyphaga</taxon>
        <taxon>Elateriformia</taxon>
        <taxon>Elateroidea</taxon>
        <taxon>Elateridae</taxon>
        <taxon>Agrypninae</taxon>
        <taxon>Pyrophorini</taxon>
        <taxon>Ignelater</taxon>
    </lineage>
</organism>
<dbReference type="EMBL" id="VTPC01087753">
    <property type="protein sequence ID" value="KAF2886415.1"/>
    <property type="molecule type" value="Genomic_DNA"/>
</dbReference>
<accession>A0A8K0CFK5</accession>
<evidence type="ECO:0000313" key="2">
    <source>
        <dbReference type="Proteomes" id="UP000801492"/>
    </source>
</evidence>
<protein>
    <submittedName>
        <fullName evidence="1">Uncharacterized protein</fullName>
    </submittedName>
</protein>
<dbReference type="OrthoDB" id="6778718at2759"/>
<evidence type="ECO:0000313" key="1">
    <source>
        <dbReference type="EMBL" id="KAF2886415.1"/>
    </source>
</evidence>
<reference evidence="1" key="1">
    <citation type="submission" date="2019-08" db="EMBL/GenBank/DDBJ databases">
        <title>The genome of the North American firefly Photinus pyralis.</title>
        <authorList>
            <consortium name="Photinus pyralis genome working group"/>
            <person name="Fallon T.R."/>
            <person name="Sander Lower S.E."/>
            <person name="Weng J.-K."/>
        </authorList>
    </citation>
    <scope>NUCLEOTIDE SEQUENCE</scope>
    <source>
        <strain evidence="1">TRF0915ILg1</strain>
        <tissue evidence="1">Whole body</tissue>
    </source>
</reference>
<gene>
    <name evidence="1" type="ORF">ILUMI_19763</name>
</gene>
<dbReference type="Proteomes" id="UP000801492">
    <property type="component" value="Unassembled WGS sequence"/>
</dbReference>
<comment type="caution">
    <text evidence="1">The sequence shown here is derived from an EMBL/GenBank/DDBJ whole genome shotgun (WGS) entry which is preliminary data.</text>
</comment>
<dbReference type="AlphaFoldDB" id="A0A8K0CFK5"/>
<proteinExistence type="predicted"/>
<sequence>NFDINEKTIDGENSTYCMATVIFQKKSNTVRSERITRVKSRSLSSQYDKDYTERLKVYAKKPVRSKLTQLEKDFAIKSQKDPNNFFDLDLIWSIGRLLKKTSLSWSDFNNLHSMNNVPVSTIQYLPFINAPPTSYDTIVTALINLSKIAESLKQEHIVTTANLPVCSKAQEILRSNPAGLQDKITVQIGSMHRLMAYIASLGTIFGIWVTELWTEGFYNEDLVTAQIRELFKEVKLCEYNTHEVNESRMKCIEEIIQQFRDCEEKTYSTVRYWMMFLDDGVGDGIKWLFGMPNAEDTKFYKDSIHSLVSDQRQTHKLMQHQVKIISYAITNLNHSILALNRNTNTMNENFEEFNAIAQQTLDMQQKVGIELNITEHLLTLAKMTEEISSLVKDHLNSAILIRHDTINRHILHPSDLTRELLQTATKYTLPLEPNPSNAYHYYKIIKVSSFVHNNLMVITFEIPIVGTRYIQTISATYSSSWQPKPLFLCRILKTLYPLFHNENSLYNARQPGPLQRISICRMDMQEVSTSRRTDQPKCEVQLFSKAITTIPKSFKVRTIQAETEI</sequence>
<keyword evidence="2" id="KW-1185">Reference proteome</keyword>